<evidence type="ECO:0000313" key="2">
    <source>
        <dbReference type="EMBL" id="MBL7259640.1"/>
    </source>
</evidence>
<dbReference type="InterPro" id="IPR024344">
    <property type="entry name" value="MDMPI_metal-binding"/>
</dbReference>
<comment type="caution">
    <text evidence="2">The sequence shown here is derived from an EMBL/GenBank/DDBJ whole genome shotgun (WGS) entry which is preliminary data.</text>
</comment>
<organism evidence="2 3">
    <name type="scientific">Paractinoplanes lichenicola</name>
    <dbReference type="NCBI Taxonomy" id="2802976"/>
    <lineage>
        <taxon>Bacteria</taxon>
        <taxon>Bacillati</taxon>
        <taxon>Actinomycetota</taxon>
        <taxon>Actinomycetes</taxon>
        <taxon>Micromonosporales</taxon>
        <taxon>Micromonosporaceae</taxon>
        <taxon>Paractinoplanes</taxon>
    </lineage>
</organism>
<dbReference type="RefSeq" id="WP_202996322.1">
    <property type="nucleotide sequence ID" value="NZ_JAENHO010000011.1"/>
</dbReference>
<protein>
    <submittedName>
        <fullName evidence="2">TIGR03086 family protein</fullName>
    </submittedName>
</protein>
<proteinExistence type="predicted"/>
<accession>A0ABS1VYT0</accession>
<dbReference type="Pfam" id="PF11716">
    <property type="entry name" value="MDMPI_N"/>
    <property type="match status" value="1"/>
</dbReference>
<dbReference type="SUPFAM" id="SSF109854">
    <property type="entry name" value="DinB/YfiT-like putative metalloenzymes"/>
    <property type="match status" value="1"/>
</dbReference>
<dbReference type="InterPro" id="IPR017517">
    <property type="entry name" value="Maleyloyr_isom"/>
</dbReference>
<dbReference type="InterPro" id="IPR034660">
    <property type="entry name" value="DinB/YfiT-like"/>
</dbReference>
<dbReference type="InterPro" id="IPR017520">
    <property type="entry name" value="CHP03086"/>
</dbReference>
<keyword evidence="3" id="KW-1185">Reference proteome</keyword>
<dbReference type="NCBIfam" id="TIGR03086">
    <property type="entry name" value="TIGR03086 family metal-binding protein"/>
    <property type="match status" value="1"/>
</dbReference>
<dbReference type="EMBL" id="JAENHO010000011">
    <property type="protein sequence ID" value="MBL7259640.1"/>
    <property type="molecule type" value="Genomic_DNA"/>
</dbReference>
<evidence type="ECO:0000313" key="3">
    <source>
        <dbReference type="Proteomes" id="UP000598996"/>
    </source>
</evidence>
<feature type="domain" description="Mycothiol-dependent maleylpyruvate isomerase metal-binding" evidence="1">
    <location>
        <begin position="10"/>
        <end position="165"/>
    </location>
</feature>
<reference evidence="2 3" key="1">
    <citation type="submission" date="2021-01" db="EMBL/GenBank/DDBJ databases">
        <title>Actinoplanes sp. nov. LDG1-01 isolated from lichen.</title>
        <authorList>
            <person name="Saeng-In P."/>
            <person name="Phongsopitanun W."/>
            <person name="Kanchanasin P."/>
            <person name="Yuki M."/>
            <person name="Kudo T."/>
            <person name="Ohkuma M."/>
            <person name="Tanasupawat S."/>
        </authorList>
    </citation>
    <scope>NUCLEOTIDE SEQUENCE [LARGE SCALE GENOMIC DNA]</scope>
    <source>
        <strain evidence="2 3">LDG1-01</strain>
    </source>
</reference>
<name>A0ABS1VYT0_9ACTN</name>
<dbReference type="Proteomes" id="UP000598996">
    <property type="component" value="Unassembled WGS sequence"/>
</dbReference>
<gene>
    <name evidence="2" type="ORF">JKJ07_35520</name>
</gene>
<dbReference type="Gene3D" id="1.20.120.450">
    <property type="entry name" value="dinb family like domain"/>
    <property type="match status" value="1"/>
</dbReference>
<dbReference type="NCBIfam" id="TIGR03083">
    <property type="entry name" value="maleylpyruvate isomerase family mycothiol-dependent enzyme"/>
    <property type="match status" value="1"/>
</dbReference>
<evidence type="ECO:0000259" key="1">
    <source>
        <dbReference type="Pfam" id="PF11716"/>
    </source>
</evidence>
<sequence length="225" mass="23812">MELHDIMVRALASSAAVVRDVTRAQSGLPTPCAEWDVRALSNHLLLVVEALELAGRGEPITDEHWSRDAARLPEAAVSARSSNAAADARLPDAAISARSSNAATDARLFDTVDADARSFGVSATDAWKAPEVWQRPVVMGGMPMPAEMAVAMLVSDVVIHGWDLARATGQELHVDDDVAATTLRFMTAMGDQGRAMGIFAQPVAVPGHASMLDRALALSGRDPSH</sequence>